<dbReference type="EMBL" id="FNBD01000024">
    <property type="protein sequence ID" value="SDF54707.1"/>
    <property type="molecule type" value="Genomic_DNA"/>
</dbReference>
<dbReference type="RefSeq" id="WP_074539569.1">
    <property type="nucleotide sequence ID" value="NZ_FNBD01000024.1"/>
</dbReference>
<name>A0A1G7LYY5_9FLAO</name>
<evidence type="ECO:0000313" key="1">
    <source>
        <dbReference type="EMBL" id="SDF54707.1"/>
    </source>
</evidence>
<organism evidence="1 2">
    <name type="scientific">Cellulophaga baltica</name>
    <dbReference type="NCBI Taxonomy" id="76594"/>
    <lineage>
        <taxon>Bacteria</taxon>
        <taxon>Pseudomonadati</taxon>
        <taxon>Bacteroidota</taxon>
        <taxon>Flavobacteriia</taxon>
        <taxon>Flavobacteriales</taxon>
        <taxon>Flavobacteriaceae</taxon>
        <taxon>Cellulophaga</taxon>
    </lineage>
</organism>
<gene>
    <name evidence="1" type="ORF">SAMN04487992_1249</name>
</gene>
<accession>A0A1G7LYY5</accession>
<proteinExistence type="predicted"/>
<dbReference type="AlphaFoldDB" id="A0A1G7LYY5"/>
<keyword evidence="2" id="KW-1185">Reference proteome</keyword>
<protein>
    <submittedName>
        <fullName evidence="1">Uncharacterized protein</fullName>
    </submittedName>
</protein>
<evidence type="ECO:0000313" key="2">
    <source>
        <dbReference type="Proteomes" id="UP000182114"/>
    </source>
</evidence>
<sequence length="356" mass="41786">MNKILLALLIVIPLNLFSQKSICEEKLEAQLLSKIKNYESKNLVPYYSEKDEKWGLLDKEPKKKITGPIFKKPVFFSPWLSADHVFETKNNEDGCKIVLKDSRSNYDVRYVSEGDYSISRQLYNESFEEVTNNREMINNDISGFEVDEEGAITSYNGKYYDFNNNEPLIDRFAIQFKEKYYAVVNKHENFTTTYSIIDQDGNVVQGFEKMRDRPRYNYTFATTEDLWFLIEIENNREGYVFRSINQQESPEKFASPYSMTIFPKTIGYAILRTESGYGVLDLTTMKWKIQPAPENVFYSLHYASSDVLLDKNYPDHIVPEIPVEKIYENRKKTNIYVLNPKNQLQDLDLNLYIPKD</sequence>
<dbReference type="Proteomes" id="UP000182114">
    <property type="component" value="Unassembled WGS sequence"/>
</dbReference>
<reference evidence="2" key="1">
    <citation type="submission" date="2016-10" db="EMBL/GenBank/DDBJ databases">
        <authorList>
            <person name="Varghese N."/>
            <person name="Submissions S."/>
        </authorList>
    </citation>
    <scope>NUCLEOTIDE SEQUENCE [LARGE SCALE GENOMIC DNA]</scope>
    <source>
        <strain evidence="2">DSM 24729</strain>
    </source>
</reference>